<evidence type="ECO:0000313" key="2">
    <source>
        <dbReference type="Proteomes" id="UP000464480"/>
    </source>
</evidence>
<dbReference type="Pfam" id="PF13578">
    <property type="entry name" value="Methyltransf_24"/>
    <property type="match status" value="1"/>
</dbReference>
<reference evidence="1 2" key="1">
    <citation type="submission" date="2020-02" db="EMBL/GenBank/DDBJ databases">
        <title>Pseudomonas Putida W5 Complete Genome Assembly.</title>
        <authorList>
            <person name="Yuan Z.-C."/>
            <person name="Shaw G.A."/>
            <person name="Cusano A.D."/>
            <person name="Caddey B.J."/>
            <person name="Weselowski B.J."/>
        </authorList>
    </citation>
    <scope>NUCLEOTIDE SEQUENCE [LARGE SCALE GENOMIC DNA]</scope>
    <source>
        <strain evidence="1 2">W5</strain>
    </source>
</reference>
<proteinExistence type="predicted"/>
<protein>
    <submittedName>
        <fullName evidence="1">Class I SAM-dependent methyltransferase</fullName>
    </submittedName>
</protein>
<accession>A0A6I6XKP3</accession>
<keyword evidence="1" id="KW-0489">Methyltransferase</keyword>
<gene>
    <name evidence="1" type="ORF">C2H86_18575</name>
</gene>
<dbReference type="RefSeq" id="WP_159411520.1">
    <property type="nucleotide sequence ID" value="NZ_CP026115.2"/>
</dbReference>
<sequence>MTTLQEIKDFIHSPGLNESMAQVWELIGHHYEQAQVTLPPESAMQRREISFHDQVRLLGYLALMLEDVPGDVVEIGVWKGKSLVLMNEVFNRARRIIGIDPFELPNQFQEFSHYRELLLPNATILRGYSELCAERFQALTPRVALLHIDGGHAGRNVLLDFLLYSPSVVAGGFVVFDDYRDFRSSPEVGPAVDLLRAGGYFKGFNVLGAIPGYENSYVLQRV</sequence>
<dbReference type="InterPro" id="IPR029063">
    <property type="entry name" value="SAM-dependent_MTases_sf"/>
</dbReference>
<name>A0A6I6XKP3_PSEPU</name>
<keyword evidence="1" id="KW-0808">Transferase</keyword>
<dbReference type="Gene3D" id="3.40.50.150">
    <property type="entry name" value="Vaccinia Virus protein VP39"/>
    <property type="match status" value="1"/>
</dbReference>
<dbReference type="SUPFAM" id="SSF53335">
    <property type="entry name" value="S-adenosyl-L-methionine-dependent methyltransferases"/>
    <property type="match status" value="1"/>
</dbReference>
<dbReference type="EMBL" id="CP026115">
    <property type="protein sequence ID" value="QHG66287.1"/>
    <property type="molecule type" value="Genomic_DNA"/>
</dbReference>
<dbReference type="GO" id="GO:0032259">
    <property type="term" value="P:methylation"/>
    <property type="evidence" value="ECO:0007669"/>
    <property type="project" value="UniProtKB-KW"/>
</dbReference>
<dbReference type="Proteomes" id="UP000464480">
    <property type="component" value="Chromosome"/>
</dbReference>
<organism evidence="1 2">
    <name type="scientific">Pseudomonas putida</name>
    <name type="common">Arthrobacter siderocapsulatus</name>
    <dbReference type="NCBI Taxonomy" id="303"/>
    <lineage>
        <taxon>Bacteria</taxon>
        <taxon>Pseudomonadati</taxon>
        <taxon>Pseudomonadota</taxon>
        <taxon>Gammaproteobacteria</taxon>
        <taxon>Pseudomonadales</taxon>
        <taxon>Pseudomonadaceae</taxon>
        <taxon>Pseudomonas</taxon>
    </lineage>
</organism>
<dbReference type="AlphaFoldDB" id="A0A6I6XKP3"/>
<dbReference type="GO" id="GO:0008168">
    <property type="term" value="F:methyltransferase activity"/>
    <property type="evidence" value="ECO:0007669"/>
    <property type="project" value="UniProtKB-KW"/>
</dbReference>
<evidence type="ECO:0000313" key="1">
    <source>
        <dbReference type="EMBL" id="QHG66287.1"/>
    </source>
</evidence>